<dbReference type="SUPFAM" id="SSF56112">
    <property type="entry name" value="Protein kinase-like (PK-like)"/>
    <property type="match status" value="1"/>
</dbReference>
<protein>
    <submittedName>
        <fullName evidence="3">Phosphotransferase family enzyme</fullName>
    </submittedName>
</protein>
<proteinExistence type="predicted"/>
<dbReference type="GO" id="GO:0016740">
    <property type="term" value="F:transferase activity"/>
    <property type="evidence" value="ECO:0007669"/>
    <property type="project" value="UniProtKB-KW"/>
</dbReference>
<evidence type="ECO:0000256" key="1">
    <source>
        <dbReference type="SAM" id="MobiDB-lite"/>
    </source>
</evidence>
<dbReference type="Proteomes" id="UP000256253">
    <property type="component" value="Unassembled WGS sequence"/>
</dbReference>
<evidence type="ECO:0000259" key="2">
    <source>
        <dbReference type="Pfam" id="PF01636"/>
    </source>
</evidence>
<evidence type="ECO:0000313" key="3">
    <source>
        <dbReference type="EMBL" id="REF31367.1"/>
    </source>
</evidence>
<keyword evidence="3" id="KW-0808">Transferase</keyword>
<dbReference type="InterPro" id="IPR002575">
    <property type="entry name" value="Aminoglycoside_PTrfase"/>
</dbReference>
<comment type="caution">
    <text evidence="3">The sequence shown here is derived from an EMBL/GenBank/DDBJ whole genome shotgun (WGS) entry which is preliminary data.</text>
</comment>
<reference evidence="3 4" key="1">
    <citation type="submission" date="2018-08" db="EMBL/GenBank/DDBJ databases">
        <title>Sequencing the genomes of 1000 actinobacteria strains.</title>
        <authorList>
            <person name="Klenk H.-P."/>
        </authorList>
    </citation>
    <scope>NUCLEOTIDE SEQUENCE [LARGE SCALE GENOMIC DNA]</scope>
    <source>
        <strain evidence="3 4">DSM 22967</strain>
    </source>
</reference>
<evidence type="ECO:0000313" key="4">
    <source>
        <dbReference type="Proteomes" id="UP000256253"/>
    </source>
</evidence>
<dbReference type="InterPro" id="IPR011009">
    <property type="entry name" value="Kinase-like_dom_sf"/>
</dbReference>
<dbReference type="AlphaFoldDB" id="A0A3D9UPW8"/>
<sequence length="334" mass="36832">MTSAEQSQESVRSTDQWGDRPATQVWTSREWLREATAWIDESLERRGITRVPTSPLQPRVRPWSTQLVVDTDHGRVWFKAAAPSMTPEVPIYSAIGDVAPDLLQPLWASDAERGWLLSPDQGPVLRDGADAETVTPLTSAVLRRYARLQKAAVKVADRLCDNGVPRLEPYDLVREWDAQGFGPRATTALADAADRLLAAGFPTTIQHDDLHLGNVFGDGSTAGAHDARIFDWGDAYVGHPLCSLLIPLRSPSAGFGLPEDPERDARLVRAYLTCWFELGSSTALSALLPDALLLARVGRILGWQRALAHATDAQKREWAQHPQRWIDEVVELAG</sequence>
<dbReference type="RefSeq" id="WP_115923216.1">
    <property type="nucleotide sequence ID" value="NZ_QTUA01000001.1"/>
</dbReference>
<dbReference type="EMBL" id="QTUA01000001">
    <property type="protein sequence ID" value="REF31367.1"/>
    <property type="molecule type" value="Genomic_DNA"/>
</dbReference>
<accession>A0A3D9UPW8</accession>
<name>A0A3D9UPW8_9MICO</name>
<gene>
    <name evidence="3" type="ORF">DFJ65_2434</name>
</gene>
<feature type="compositionally biased region" description="Polar residues" evidence="1">
    <location>
        <begin position="1"/>
        <end position="16"/>
    </location>
</feature>
<feature type="domain" description="Aminoglycoside phosphotransferase" evidence="2">
    <location>
        <begin position="81"/>
        <end position="275"/>
    </location>
</feature>
<feature type="region of interest" description="Disordered" evidence="1">
    <location>
        <begin position="1"/>
        <end position="21"/>
    </location>
</feature>
<dbReference type="OrthoDB" id="101887at2"/>
<organism evidence="3 4">
    <name type="scientific">Calidifontibacter indicus</name>
    <dbReference type="NCBI Taxonomy" id="419650"/>
    <lineage>
        <taxon>Bacteria</taxon>
        <taxon>Bacillati</taxon>
        <taxon>Actinomycetota</taxon>
        <taxon>Actinomycetes</taxon>
        <taxon>Micrococcales</taxon>
        <taxon>Dermacoccaceae</taxon>
        <taxon>Calidifontibacter</taxon>
    </lineage>
</organism>
<dbReference type="Gene3D" id="3.90.1200.10">
    <property type="match status" value="1"/>
</dbReference>
<keyword evidence="4" id="KW-1185">Reference proteome</keyword>
<dbReference type="Pfam" id="PF01636">
    <property type="entry name" value="APH"/>
    <property type="match status" value="1"/>
</dbReference>